<organism evidence="2 3">
    <name type="scientific">Scylla paramamosain</name>
    <name type="common">Mud crab</name>
    <dbReference type="NCBI Taxonomy" id="85552"/>
    <lineage>
        <taxon>Eukaryota</taxon>
        <taxon>Metazoa</taxon>
        <taxon>Ecdysozoa</taxon>
        <taxon>Arthropoda</taxon>
        <taxon>Crustacea</taxon>
        <taxon>Multicrustacea</taxon>
        <taxon>Malacostraca</taxon>
        <taxon>Eumalacostraca</taxon>
        <taxon>Eucarida</taxon>
        <taxon>Decapoda</taxon>
        <taxon>Pleocyemata</taxon>
        <taxon>Brachyura</taxon>
        <taxon>Eubrachyura</taxon>
        <taxon>Portunoidea</taxon>
        <taxon>Portunidae</taxon>
        <taxon>Portuninae</taxon>
        <taxon>Scylla</taxon>
    </lineage>
</organism>
<evidence type="ECO:0000313" key="3">
    <source>
        <dbReference type="Proteomes" id="UP001487740"/>
    </source>
</evidence>
<evidence type="ECO:0000256" key="1">
    <source>
        <dbReference type="SAM" id="MobiDB-lite"/>
    </source>
</evidence>
<dbReference type="AlphaFoldDB" id="A0AAW0TGI7"/>
<dbReference type="EMBL" id="JARAKH010000032">
    <property type="protein sequence ID" value="KAK8385577.1"/>
    <property type="molecule type" value="Genomic_DNA"/>
</dbReference>
<keyword evidence="3" id="KW-1185">Reference proteome</keyword>
<feature type="compositionally biased region" description="Acidic residues" evidence="1">
    <location>
        <begin position="85"/>
        <end position="106"/>
    </location>
</feature>
<accession>A0AAW0TGI7</accession>
<reference evidence="2 3" key="1">
    <citation type="submission" date="2023-03" db="EMBL/GenBank/DDBJ databases">
        <title>High-quality genome of Scylla paramamosain provides insights in environmental adaptation.</title>
        <authorList>
            <person name="Zhang L."/>
        </authorList>
    </citation>
    <scope>NUCLEOTIDE SEQUENCE [LARGE SCALE GENOMIC DNA]</scope>
    <source>
        <strain evidence="2">LZ_2023a</strain>
        <tissue evidence="2">Muscle</tissue>
    </source>
</reference>
<name>A0AAW0TGI7_SCYPA</name>
<feature type="compositionally biased region" description="Acidic residues" evidence="1">
    <location>
        <begin position="59"/>
        <end position="76"/>
    </location>
</feature>
<evidence type="ECO:0000313" key="2">
    <source>
        <dbReference type="EMBL" id="KAK8385577.1"/>
    </source>
</evidence>
<protein>
    <submittedName>
        <fullName evidence="2">Uncharacterized protein</fullName>
    </submittedName>
</protein>
<feature type="region of interest" description="Disordered" evidence="1">
    <location>
        <begin position="1"/>
        <end position="106"/>
    </location>
</feature>
<feature type="compositionally biased region" description="Basic and acidic residues" evidence="1">
    <location>
        <begin position="8"/>
        <end position="31"/>
    </location>
</feature>
<gene>
    <name evidence="2" type="ORF">O3P69_016385</name>
</gene>
<proteinExistence type="predicted"/>
<comment type="caution">
    <text evidence="2">The sequence shown here is derived from an EMBL/GenBank/DDBJ whole genome shotgun (WGS) entry which is preliminary data.</text>
</comment>
<sequence length="106" mass="12443">MLRKSVSRRCESENTGSRRFEPESRSVKDVAPHQVSSGRASRNKYEAEGSFMCVLLQEKEEEGEVKEEQEEEEEQKGEDKKKNESEEEEEQEEQGSEEEKEEREEL</sequence>
<dbReference type="Proteomes" id="UP001487740">
    <property type="component" value="Unassembled WGS sequence"/>
</dbReference>